<evidence type="ECO:0000256" key="2">
    <source>
        <dbReference type="PROSITE-ProRule" id="PRU01248"/>
    </source>
</evidence>
<evidence type="ECO:0000313" key="5">
    <source>
        <dbReference type="Proteomes" id="UP000050973"/>
    </source>
</evidence>
<dbReference type="SUPFAM" id="SSF56349">
    <property type="entry name" value="DNA breaking-rejoining enzymes"/>
    <property type="match status" value="1"/>
</dbReference>
<dbReference type="Pfam" id="PF02899">
    <property type="entry name" value="Phage_int_SAM_1"/>
    <property type="match status" value="1"/>
</dbReference>
<dbReference type="PATRIC" id="fig|1423779.3.peg.244"/>
<dbReference type="PROSITE" id="PS51900">
    <property type="entry name" value="CB"/>
    <property type="match status" value="1"/>
</dbReference>
<dbReference type="InterPro" id="IPR004107">
    <property type="entry name" value="Integrase_SAM-like_N"/>
</dbReference>
<sequence>MDYPYQQNFRRFLDQQELSPLTIKTYDTSLTNLFNYLRANRPQFAQQPTLDNLTETDVRAYLNYLRDDKQITMTTYNKILSQLNRYFRYLFTHQLISDYPTLTLHGQAVAPNQRVASKWLAKLDQLLADEHLHYYTRLTLLLSKYGFTVGEFLQPGFYQVFGQLPLATPAEQRFRRQLLDYLAPRQRLQHSSDLFLKQRFNPTNPRLSNPALHKFLHQDEEYLGFSLAPKYLHQSYILLYLAEHRRDSDQQLEDALHLDPASLLYYQRLLISADL</sequence>
<dbReference type="EMBL" id="AZGE01000001">
    <property type="protein sequence ID" value="KRM17079.1"/>
    <property type="molecule type" value="Genomic_DNA"/>
</dbReference>
<dbReference type="Gene3D" id="1.10.150.130">
    <property type="match status" value="1"/>
</dbReference>
<dbReference type="AlphaFoldDB" id="A0A0R1WGW9"/>
<accession>A0A0R1WGW9</accession>
<evidence type="ECO:0000313" key="4">
    <source>
        <dbReference type="EMBL" id="KRM17079.1"/>
    </source>
</evidence>
<dbReference type="InterPro" id="IPR010998">
    <property type="entry name" value="Integrase_recombinase_N"/>
</dbReference>
<reference evidence="4 5" key="1">
    <citation type="journal article" date="2015" name="Genome Announc.">
        <title>Expanding the biotechnology potential of lactobacilli through comparative genomics of 213 strains and associated genera.</title>
        <authorList>
            <person name="Sun Z."/>
            <person name="Harris H.M."/>
            <person name="McCann A."/>
            <person name="Guo C."/>
            <person name="Argimon S."/>
            <person name="Zhang W."/>
            <person name="Yang X."/>
            <person name="Jeffery I.B."/>
            <person name="Cooney J.C."/>
            <person name="Kagawa T.F."/>
            <person name="Liu W."/>
            <person name="Song Y."/>
            <person name="Salvetti E."/>
            <person name="Wrobel A."/>
            <person name="Rasinkangas P."/>
            <person name="Parkhill J."/>
            <person name="Rea M.C."/>
            <person name="O'Sullivan O."/>
            <person name="Ritari J."/>
            <person name="Douillard F.P."/>
            <person name="Paul Ross R."/>
            <person name="Yang R."/>
            <person name="Briner A.E."/>
            <person name="Felis G.E."/>
            <person name="de Vos W.M."/>
            <person name="Barrangou R."/>
            <person name="Klaenhammer T.R."/>
            <person name="Caufield P.W."/>
            <person name="Cui Y."/>
            <person name="Zhang H."/>
            <person name="O'Toole P.W."/>
        </authorList>
    </citation>
    <scope>NUCLEOTIDE SEQUENCE [LARGE SCALE GENOMIC DNA]</scope>
    <source>
        <strain evidence="4 5">DSM 4864</strain>
    </source>
</reference>
<name>A0A0R1WGW9_9LACO</name>
<gene>
    <name evidence="4" type="ORF">FC49_GL000241</name>
</gene>
<evidence type="ECO:0000259" key="3">
    <source>
        <dbReference type="PROSITE" id="PS51900"/>
    </source>
</evidence>
<evidence type="ECO:0000256" key="1">
    <source>
        <dbReference type="ARBA" id="ARBA00023125"/>
    </source>
</evidence>
<dbReference type="RefSeq" id="WP_003711835.1">
    <property type="nucleotide sequence ID" value="NZ_AZGE01000001.1"/>
</dbReference>
<dbReference type="Proteomes" id="UP000050973">
    <property type="component" value="Unassembled WGS sequence"/>
</dbReference>
<dbReference type="GO" id="GO:0015074">
    <property type="term" value="P:DNA integration"/>
    <property type="evidence" value="ECO:0007669"/>
    <property type="project" value="InterPro"/>
</dbReference>
<dbReference type="GO" id="GO:0003677">
    <property type="term" value="F:DNA binding"/>
    <property type="evidence" value="ECO:0007669"/>
    <property type="project" value="UniProtKB-UniRule"/>
</dbReference>
<dbReference type="InterPro" id="IPR011010">
    <property type="entry name" value="DNA_brk_join_enz"/>
</dbReference>
<organism evidence="4 5">
    <name type="scientific">Limosilactobacillus oris DSM 4864</name>
    <dbReference type="NCBI Taxonomy" id="1423779"/>
    <lineage>
        <taxon>Bacteria</taxon>
        <taxon>Bacillati</taxon>
        <taxon>Bacillota</taxon>
        <taxon>Bacilli</taxon>
        <taxon>Lactobacillales</taxon>
        <taxon>Lactobacillaceae</taxon>
        <taxon>Limosilactobacillus</taxon>
    </lineage>
</organism>
<comment type="caution">
    <text evidence="4">The sequence shown here is derived from an EMBL/GenBank/DDBJ whole genome shotgun (WGS) entry which is preliminary data.</text>
</comment>
<keyword evidence="1 2" id="KW-0238">DNA-binding</keyword>
<dbReference type="InterPro" id="IPR044068">
    <property type="entry name" value="CB"/>
</dbReference>
<proteinExistence type="predicted"/>
<feature type="domain" description="Core-binding (CB)" evidence="3">
    <location>
        <begin position="1"/>
        <end position="91"/>
    </location>
</feature>
<protein>
    <submittedName>
        <fullName evidence="4">Phage integrase, N-terminal SAM domain protein</fullName>
    </submittedName>
</protein>